<evidence type="ECO:0000313" key="5">
    <source>
        <dbReference type="Proteomes" id="UP001612415"/>
    </source>
</evidence>
<dbReference type="Proteomes" id="UP001612415">
    <property type="component" value="Unassembled WGS sequence"/>
</dbReference>
<accession>A0ABW7XZ57</accession>
<comment type="caution">
    <text evidence="4">The sequence shown here is derived from an EMBL/GenBank/DDBJ whole genome shotgun (WGS) entry which is preliminary data.</text>
</comment>
<dbReference type="PROSITE" id="PS50989">
    <property type="entry name" value="COA_CT_CTER"/>
    <property type="match status" value="1"/>
</dbReference>
<dbReference type="InterPro" id="IPR034733">
    <property type="entry name" value="AcCoA_carboxyl_beta"/>
</dbReference>
<dbReference type="GO" id="GO:0016874">
    <property type="term" value="F:ligase activity"/>
    <property type="evidence" value="ECO:0007669"/>
    <property type="project" value="UniProtKB-KW"/>
</dbReference>
<evidence type="ECO:0000259" key="2">
    <source>
        <dbReference type="PROSITE" id="PS50980"/>
    </source>
</evidence>
<evidence type="ECO:0000256" key="1">
    <source>
        <dbReference type="SAM" id="MobiDB-lite"/>
    </source>
</evidence>
<dbReference type="InterPro" id="IPR029045">
    <property type="entry name" value="ClpP/crotonase-like_dom_sf"/>
</dbReference>
<organism evidence="4 5">
    <name type="scientific">Streptomyces cellulosae</name>
    <dbReference type="NCBI Taxonomy" id="1968"/>
    <lineage>
        <taxon>Bacteria</taxon>
        <taxon>Bacillati</taxon>
        <taxon>Actinomycetota</taxon>
        <taxon>Actinomycetes</taxon>
        <taxon>Kitasatosporales</taxon>
        <taxon>Streptomycetaceae</taxon>
        <taxon>Streptomyces</taxon>
    </lineage>
</organism>
<dbReference type="RefSeq" id="WP_398656199.1">
    <property type="nucleotide sequence ID" value="NZ_JBITDC010000004.1"/>
</dbReference>
<dbReference type="PANTHER" id="PTHR43842:SF2">
    <property type="entry name" value="PROPIONYL-COA CARBOXYLASE BETA CHAIN, MITOCHONDRIAL"/>
    <property type="match status" value="1"/>
</dbReference>
<dbReference type="InterPro" id="IPR011763">
    <property type="entry name" value="COA_CT_C"/>
</dbReference>
<evidence type="ECO:0000313" key="4">
    <source>
        <dbReference type="EMBL" id="MFI5675386.1"/>
    </source>
</evidence>
<dbReference type="InterPro" id="IPR000438">
    <property type="entry name" value="Acetyl_CoA_COase_Trfase_b_su"/>
</dbReference>
<feature type="domain" description="CoA carboxyltransferase N-terminal" evidence="2">
    <location>
        <begin position="14"/>
        <end position="271"/>
    </location>
</feature>
<proteinExistence type="predicted"/>
<evidence type="ECO:0000259" key="3">
    <source>
        <dbReference type="PROSITE" id="PS50989"/>
    </source>
</evidence>
<keyword evidence="4" id="KW-0436">Ligase</keyword>
<gene>
    <name evidence="4" type="ORF">ACIA8P_12050</name>
</gene>
<feature type="region of interest" description="Disordered" evidence="1">
    <location>
        <begin position="1"/>
        <end position="25"/>
    </location>
</feature>
<name>A0ABW7XZ57_STRCE</name>
<dbReference type="PANTHER" id="PTHR43842">
    <property type="entry name" value="PROPIONYL-COA CARBOXYLASE BETA CHAIN"/>
    <property type="match status" value="1"/>
</dbReference>
<feature type="compositionally biased region" description="Polar residues" evidence="1">
    <location>
        <begin position="1"/>
        <end position="10"/>
    </location>
</feature>
<dbReference type="InterPro" id="IPR051047">
    <property type="entry name" value="AccD/PCCB"/>
</dbReference>
<dbReference type="PRINTS" id="PR01070">
    <property type="entry name" value="ACCCTRFRASEB"/>
</dbReference>
<dbReference type="EC" id="6.-.-.-" evidence="4"/>
<keyword evidence="5" id="KW-1185">Reference proteome</keyword>
<dbReference type="Pfam" id="PF01039">
    <property type="entry name" value="Carboxyl_trans"/>
    <property type="match status" value="1"/>
</dbReference>
<dbReference type="Gene3D" id="3.90.226.10">
    <property type="entry name" value="2-enoyl-CoA Hydratase, Chain A, domain 1"/>
    <property type="match status" value="2"/>
</dbReference>
<dbReference type="SUPFAM" id="SSF52096">
    <property type="entry name" value="ClpP/crotonase"/>
    <property type="match status" value="2"/>
</dbReference>
<protein>
    <submittedName>
        <fullName evidence="4">Acyl-CoA carboxylase subunit beta</fullName>
        <ecNumber evidence="4">6.-.-.-</ecNumber>
    </submittedName>
</protein>
<dbReference type="EMBL" id="JBITDC010000004">
    <property type="protein sequence ID" value="MFI5675386.1"/>
    <property type="molecule type" value="Genomic_DNA"/>
</dbReference>
<dbReference type="InterPro" id="IPR011762">
    <property type="entry name" value="COA_CT_N"/>
</dbReference>
<reference evidence="4 5" key="1">
    <citation type="submission" date="2024-10" db="EMBL/GenBank/DDBJ databases">
        <title>The Natural Products Discovery Center: Release of the First 8490 Sequenced Strains for Exploring Actinobacteria Biosynthetic Diversity.</title>
        <authorList>
            <person name="Kalkreuter E."/>
            <person name="Kautsar S.A."/>
            <person name="Yang D."/>
            <person name="Bader C.D."/>
            <person name="Teijaro C.N."/>
            <person name="Fluegel L."/>
            <person name="Davis C.M."/>
            <person name="Simpson J.R."/>
            <person name="Lauterbach L."/>
            <person name="Steele A.D."/>
            <person name="Gui C."/>
            <person name="Meng S."/>
            <person name="Li G."/>
            <person name="Viehrig K."/>
            <person name="Ye F."/>
            <person name="Su P."/>
            <person name="Kiefer A.F."/>
            <person name="Nichols A."/>
            <person name="Cepeda A.J."/>
            <person name="Yan W."/>
            <person name="Fan B."/>
            <person name="Jiang Y."/>
            <person name="Adhikari A."/>
            <person name="Zheng C.-J."/>
            <person name="Schuster L."/>
            <person name="Cowan T.M."/>
            <person name="Smanski M.J."/>
            <person name="Chevrette M.G."/>
            <person name="De Carvalho L.P.S."/>
            <person name="Shen B."/>
        </authorList>
    </citation>
    <scope>NUCLEOTIDE SEQUENCE [LARGE SCALE GENOMIC DNA]</scope>
    <source>
        <strain evidence="4 5">NPDC051599</strain>
    </source>
</reference>
<sequence length="527" mass="55638">MAVTTEATTSEAHRTTPHGPDGTADRIADLESRRARAVSSAGPRRRGEFGARERIERLLDAGSFTETGQFVRARATGDGACRPYGDGVVTGTGTVDGRPVCVFAQDSTVFGGSMGEAFGEKTLALMDLALKTGCPVIGLNDGGGARIQEGVTSLALYAELVRRNVQASGVIPQISVVLGPCAGGAAYSPAITDFTVMVDGASHMFVTGPEIIETVTGERTTAEELGGAHTSNAVNGNAHFLATDEEEALDTVRDLLSYLPANNLERPPEYAPALPAADAVPLDEIVPDRLGQAYDMRDVLRAVVDDGELLQVQELFAPNVICALARVDGRSVGVVANQPLRAAGVLDIDASEKAARFVRFCDAFGIPLLTFADVPGYLSGVRQERGGIIRRGAKLLYAYAEATVPKVTVVVRKAYGGGYAVMGSKHLGADVNLAWPTARIAVMGAEGAVGLLHRRELAAAADPEALRARLVAAYESTHGTPYLAAERGYVDAVIAPRETREHVSRALRTLHGKRAPMPQRRHGNIPL</sequence>
<feature type="domain" description="CoA carboxyltransferase C-terminal" evidence="3">
    <location>
        <begin position="281"/>
        <end position="509"/>
    </location>
</feature>
<dbReference type="PROSITE" id="PS50980">
    <property type="entry name" value="COA_CT_NTER"/>
    <property type="match status" value="1"/>
</dbReference>